<dbReference type="EMBL" id="JACVHF010000052">
    <property type="protein sequence ID" value="MBC9786602.1"/>
    <property type="molecule type" value="Genomic_DNA"/>
</dbReference>
<organism evidence="1 2">
    <name type="scientific">Heliobacterium chlorum</name>
    <dbReference type="NCBI Taxonomy" id="2698"/>
    <lineage>
        <taxon>Bacteria</taxon>
        <taxon>Bacillati</taxon>
        <taxon>Bacillota</taxon>
        <taxon>Clostridia</taxon>
        <taxon>Eubacteriales</taxon>
        <taxon>Heliobacteriaceae</taxon>
        <taxon>Heliobacterium</taxon>
    </lineage>
</organism>
<reference evidence="1 2" key="1">
    <citation type="submission" date="2020-07" db="EMBL/GenBank/DDBJ databases">
        <title>Draft whole-genome sequence of Heliobacterium chlorum DSM 3682, type strain.</title>
        <authorList>
            <person name="Kyndt J.A."/>
            <person name="Meyer T.E."/>
            <person name="Imhoff J.F."/>
        </authorList>
    </citation>
    <scope>NUCLEOTIDE SEQUENCE [LARGE SCALE GENOMIC DNA]</scope>
    <source>
        <strain evidence="1 2">DSM 3682</strain>
    </source>
</reference>
<proteinExistence type="predicted"/>
<protein>
    <submittedName>
        <fullName evidence="1">Uncharacterized protein</fullName>
    </submittedName>
</protein>
<evidence type="ECO:0000313" key="2">
    <source>
        <dbReference type="Proteomes" id="UP000617402"/>
    </source>
</evidence>
<gene>
    <name evidence="1" type="ORF">H1S01_19340</name>
</gene>
<name>A0ABR7T764_HELCL</name>
<comment type="caution">
    <text evidence="1">The sequence shown here is derived from an EMBL/GenBank/DDBJ whole genome shotgun (WGS) entry which is preliminary data.</text>
</comment>
<evidence type="ECO:0000313" key="1">
    <source>
        <dbReference type="EMBL" id="MBC9786602.1"/>
    </source>
</evidence>
<sequence length="112" mass="12927">MANSLNIGIQEVSIQEMKTLIDLVKSKYSIDKPDNKVTPLWENLKESFGVTNKDAWRLIRDFIGEAVSVMFFNQSDEKIGFVFRNGNDVVCLLSETYGFEFYLTNRDAEYLI</sequence>
<dbReference type="Proteomes" id="UP000617402">
    <property type="component" value="Unassembled WGS sequence"/>
</dbReference>
<accession>A0ABR7T764</accession>
<dbReference type="RefSeq" id="WP_188042021.1">
    <property type="nucleotide sequence ID" value="NZ_JACVHF010000052.1"/>
</dbReference>
<keyword evidence="2" id="KW-1185">Reference proteome</keyword>